<evidence type="ECO:0000256" key="3">
    <source>
        <dbReference type="ARBA" id="ARBA00023242"/>
    </source>
</evidence>
<dbReference type="EMBL" id="JAMWBK010000007">
    <property type="protein sequence ID" value="KAJ8903183.1"/>
    <property type="molecule type" value="Genomic_DNA"/>
</dbReference>
<evidence type="ECO:0000313" key="8">
    <source>
        <dbReference type="Proteomes" id="UP001157974"/>
    </source>
</evidence>
<dbReference type="Proteomes" id="UP001157974">
    <property type="component" value="Unassembled WGS sequence"/>
</dbReference>
<dbReference type="GO" id="GO:0005634">
    <property type="term" value="C:nucleus"/>
    <property type="evidence" value="ECO:0007669"/>
    <property type="project" value="UniProtKB-SubCell"/>
</dbReference>
<dbReference type="GO" id="GO:0006355">
    <property type="term" value="P:regulation of DNA-templated transcription"/>
    <property type="evidence" value="ECO:0007669"/>
    <property type="project" value="InterPro"/>
</dbReference>
<organism evidence="7 8">
    <name type="scientific">Rhodosorus marinus</name>
    <dbReference type="NCBI Taxonomy" id="101924"/>
    <lineage>
        <taxon>Eukaryota</taxon>
        <taxon>Rhodophyta</taxon>
        <taxon>Stylonematophyceae</taxon>
        <taxon>Stylonematales</taxon>
        <taxon>Stylonemataceae</taxon>
        <taxon>Rhodosorus</taxon>
    </lineage>
</organism>
<protein>
    <recommendedName>
        <fullName evidence="6">YEATS domain-containing protein</fullName>
    </recommendedName>
</protein>
<keyword evidence="8" id="KW-1185">Reference proteome</keyword>
<dbReference type="PROSITE" id="PS51037">
    <property type="entry name" value="YEATS"/>
    <property type="match status" value="1"/>
</dbReference>
<dbReference type="InterPro" id="IPR038704">
    <property type="entry name" value="YEAST_sf"/>
</dbReference>
<comment type="subcellular location">
    <subcellularLocation>
        <location evidence="4">Nucleus</location>
    </subcellularLocation>
</comment>
<dbReference type="InterPro" id="IPR055129">
    <property type="entry name" value="YEATS_dom"/>
</dbReference>
<reference evidence="7 8" key="1">
    <citation type="journal article" date="2023" name="Nat. Commun.">
        <title>Origin of minicircular mitochondrial genomes in red algae.</title>
        <authorList>
            <person name="Lee Y."/>
            <person name="Cho C.H."/>
            <person name="Lee Y.M."/>
            <person name="Park S.I."/>
            <person name="Yang J.H."/>
            <person name="West J.A."/>
            <person name="Bhattacharya D."/>
            <person name="Yoon H.S."/>
        </authorList>
    </citation>
    <scope>NUCLEOTIDE SEQUENCE [LARGE SCALE GENOMIC DNA]</scope>
    <source>
        <strain evidence="7 8">CCMP1338</strain>
        <tissue evidence="7">Whole cell</tissue>
    </source>
</reference>
<dbReference type="Pfam" id="PF03366">
    <property type="entry name" value="YEATS"/>
    <property type="match status" value="1"/>
</dbReference>
<evidence type="ECO:0000256" key="2">
    <source>
        <dbReference type="ARBA" id="ARBA00023163"/>
    </source>
</evidence>
<feature type="coiled-coil region" evidence="5">
    <location>
        <begin position="215"/>
        <end position="256"/>
    </location>
</feature>
<name>A0AAV8UL16_9RHOD</name>
<evidence type="ECO:0000259" key="6">
    <source>
        <dbReference type="PROSITE" id="PS51037"/>
    </source>
</evidence>
<feature type="domain" description="YEATS" evidence="6">
    <location>
        <begin position="11"/>
        <end position="152"/>
    </location>
</feature>
<dbReference type="InterPro" id="IPR005033">
    <property type="entry name" value="YEATS"/>
</dbReference>
<dbReference type="PANTHER" id="PTHR47573:SF1">
    <property type="entry name" value="PROTEIN AF-9 HOMOLOG"/>
    <property type="match status" value="1"/>
</dbReference>
<gene>
    <name evidence="7" type="ORF">NDN08_004293</name>
</gene>
<proteinExistence type="predicted"/>
<comment type="caution">
    <text evidence="7">The sequence shown here is derived from an EMBL/GenBank/DDBJ whole genome shotgun (WGS) entry which is preliminary data.</text>
</comment>
<keyword evidence="5" id="KW-0175">Coiled coil</keyword>
<accession>A0AAV8UL16</accession>
<sequence>MSGSAAAGNKRLRGTVVVVPIVHGSISFYLGKKSEEERTHKWTAYVRGLENRDLSYVVKSVEFLLHESFDPQKRVLSLPPYEVTESGWGEFEVNIKIHFKDNIEKPVEIFHLLRLFPPLGTEMSKKPVVSEHYDEIIFQDPTENLFKILKAGPSAKFKLSTYSPYCMNSTAWLGGKVFPFSLRRVDSCALTALLLLKFPDITQVSSFEGQESKELKQIEEARKKLRHDKLALEDKFNALEVEREELARELTRLGGKV</sequence>
<dbReference type="CDD" id="cd16910">
    <property type="entry name" value="YEATS_TFIID14_like"/>
    <property type="match status" value="1"/>
</dbReference>
<dbReference type="Gene3D" id="2.60.40.1970">
    <property type="entry name" value="YEATS domain"/>
    <property type="match status" value="1"/>
</dbReference>
<dbReference type="PANTHER" id="PTHR47573">
    <property type="entry name" value="PROTEIN AF-9 HOMOLOG"/>
    <property type="match status" value="1"/>
</dbReference>
<evidence type="ECO:0000256" key="5">
    <source>
        <dbReference type="SAM" id="Coils"/>
    </source>
</evidence>
<evidence type="ECO:0000256" key="4">
    <source>
        <dbReference type="PROSITE-ProRule" id="PRU00376"/>
    </source>
</evidence>
<keyword evidence="3 4" id="KW-0539">Nucleus</keyword>
<evidence type="ECO:0000256" key="1">
    <source>
        <dbReference type="ARBA" id="ARBA00023015"/>
    </source>
</evidence>
<evidence type="ECO:0000313" key="7">
    <source>
        <dbReference type="EMBL" id="KAJ8903183.1"/>
    </source>
</evidence>
<keyword evidence="2" id="KW-0804">Transcription</keyword>
<keyword evidence="1" id="KW-0805">Transcription regulation</keyword>
<dbReference type="AlphaFoldDB" id="A0AAV8UL16"/>